<dbReference type="EMBL" id="JACYXJ010000006">
    <property type="protein sequence ID" value="MBD8877954.1"/>
    <property type="molecule type" value="Genomic_DNA"/>
</dbReference>
<dbReference type="InterPro" id="IPR009875">
    <property type="entry name" value="PilZ_domain"/>
</dbReference>
<sequence>MNALTADIPEHAIVSVLVIDLEGLNCIEASASGFNKSGCNILSDRVGELRETIGLRVDGLDKMIRGRVTGVSDTNANVVFEFEDEAPREKRKEERRAVRIPAQVSDPRGGVVIHAIIVDASKSGCRLDARDLDHLPDNVRMHIRGLDLPVSGRIVWRAPGCAGLELLWQFSKRADVKGAGLGGASAVDGPGGTTGAAGDGKASGQKKTRKGASSHARAGLAGAAEETPQRADAFGPRRRSPPTPKQN</sequence>
<protein>
    <submittedName>
        <fullName evidence="3">PilZ domain-containing protein</fullName>
    </submittedName>
</protein>
<evidence type="ECO:0000313" key="3">
    <source>
        <dbReference type="EMBL" id="MBD8877954.1"/>
    </source>
</evidence>
<dbReference type="SUPFAM" id="SSF141371">
    <property type="entry name" value="PilZ domain-like"/>
    <property type="match status" value="1"/>
</dbReference>
<dbReference type="RefSeq" id="WP_192110403.1">
    <property type="nucleotide sequence ID" value="NZ_JACYXJ010000006.1"/>
</dbReference>
<reference evidence="3 4" key="1">
    <citation type="submission" date="2020-09" db="EMBL/GenBank/DDBJ databases">
        <title>The genome sequence of type strain Labrenzia polysiphoniae KACC 19711.</title>
        <authorList>
            <person name="Liu Y."/>
        </authorList>
    </citation>
    <scope>NUCLEOTIDE SEQUENCE [LARGE SCALE GENOMIC DNA]</scope>
    <source>
        <strain evidence="3 4">KACC 19711</strain>
    </source>
</reference>
<proteinExistence type="predicted"/>
<feature type="compositionally biased region" description="Gly residues" evidence="1">
    <location>
        <begin position="182"/>
        <end position="198"/>
    </location>
</feature>
<dbReference type="Pfam" id="PF07238">
    <property type="entry name" value="PilZ"/>
    <property type="match status" value="1"/>
</dbReference>
<accession>A0ABR9CEF0</accession>
<comment type="caution">
    <text evidence="3">The sequence shown here is derived from an EMBL/GenBank/DDBJ whole genome shotgun (WGS) entry which is preliminary data.</text>
</comment>
<name>A0ABR9CEF0_9HYPH</name>
<dbReference type="Proteomes" id="UP000615687">
    <property type="component" value="Unassembled WGS sequence"/>
</dbReference>
<feature type="domain" description="PilZ" evidence="2">
    <location>
        <begin position="89"/>
        <end position="166"/>
    </location>
</feature>
<gene>
    <name evidence="3" type="ORF">IG617_16795</name>
</gene>
<organism evidence="3 4">
    <name type="scientific">Roseibium polysiphoniae</name>
    <dbReference type="NCBI Taxonomy" id="2571221"/>
    <lineage>
        <taxon>Bacteria</taxon>
        <taxon>Pseudomonadati</taxon>
        <taxon>Pseudomonadota</taxon>
        <taxon>Alphaproteobacteria</taxon>
        <taxon>Hyphomicrobiales</taxon>
        <taxon>Stappiaceae</taxon>
        <taxon>Roseibium</taxon>
    </lineage>
</organism>
<evidence type="ECO:0000259" key="2">
    <source>
        <dbReference type="Pfam" id="PF07238"/>
    </source>
</evidence>
<dbReference type="Gene3D" id="2.40.10.220">
    <property type="entry name" value="predicted glycosyltransferase like domains"/>
    <property type="match status" value="1"/>
</dbReference>
<evidence type="ECO:0000313" key="4">
    <source>
        <dbReference type="Proteomes" id="UP000615687"/>
    </source>
</evidence>
<keyword evidence="4" id="KW-1185">Reference proteome</keyword>
<feature type="region of interest" description="Disordered" evidence="1">
    <location>
        <begin position="182"/>
        <end position="247"/>
    </location>
</feature>
<evidence type="ECO:0000256" key="1">
    <source>
        <dbReference type="SAM" id="MobiDB-lite"/>
    </source>
</evidence>